<keyword evidence="2" id="KW-1185">Reference proteome</keyword>
<evidence type="ECO:0000313" key="2">
    <source>
        <dbReference type="Proteomes" id="UP001239111"/>
    </source>
</evidence>
<proteinExistence type="predicted"/>
<sequence length="147" mass="16716">MGDLRLCIIFASIITFTFAGTRSLWETYPTRMKIREERAIPVFKQLVRKESKDGKLLMKLGEREEGDFVLNSGKINLQPNTTHTVVVYGSPFHKLTQVLVKYPKKFEGDILQLYMAGGLEELDIIIKPEIDAPKNSEVEIQAFGKPT</sequence>
<dbReference type="Proteomes" id="UP001239111">
    <property type="component" value="Chromosome 4"/>
</dbReference>
<name>A0ACC2NDB9_9HYME</name>
<protein>
    <submittedName>
        <fullName evidence="1">Uncharacterized protein</fullName>
    </submittedName>
</protein>
<reference evidence="1" key="1">
    <citation type="submission" date="2023-04" db="EMBL/GenBank/DDBJ databases">
        <title>A chromosome-level genome assembly of the parasitoid wasp Eretmocerus hayati.</title>
        <authorList>
            <person name="Zhong Y."/>
            <person name="Liu S."/>
            <person name="Liu Y."/>
        </authorList>
    </citation>
    <scope>NUCLEOTIDE SEQUENCE</scope>
    <source>
        <strain evidence="1">ZJU_SS_LIU_2023</strain>
    </source>
</reference>
<accession>A0ACC2NDB9</accession>
<comment type="caution">
    <text evidence="1">The sequence shown here is derived from an EMBL/GenBank/DDBJ whole genome shotgun (WGS) entry which is preliminary data.</text>
</comment>
<dbReference type="EMBL" id="CM056744">
    <property type="protein sequence ID" value="KAJ8668337.1"/>
    <property type="molecule type" value="Genomic_DNA"/>
</dbReference>
<organism evidence="1 2">
    <name type="scientific">Eretmocerus hayati</name>
    <dbReference type="NCBI Taxonomy" id="131215"/>
    <lineage>
        <taxon>Eukaryota</taxon>
        <taxon>Metazoa</taxon>
        <taxon>Ecdysozoa</taxon>
        <taxon>Arthropoda</taxon>
        <taxon>Hexapoda</taxon>
        <taxon>Insecta</taxon>
        <taxon>Pterygota</taxon>
        <taxon>Neoptera</taxon>
        <taxon>Endopterygota</taxon>
        <taxon>Hymenoptera</taxon>
        <taxon>Apocrita</taxon>
        <taxon>Proctotrupomorpha</taxon>
        <taxon>Chalcidoidea</taxon>
        <taxon>Aphelinidae</taxon>
        <taxon>Aphelininae</taxon>
        <taxon>Eretmocerus</taxon>
    </lineage>
</organism>
<gene>
    <name evidence="1" type="ORF">QAD02_010000</name>
</gene>
<evidence type="ECO:0000313" key="1">
    <source>
        <dbReference type="EMBL" id="KAJ8668337.1"/>
    </source>
</evidence>